<dbReference type="EMBL" id="JAUOOM010000030">
    <property type="protein sequence ID" value="MDO6409418.1"/>
    <property type="molecule type" value="Genomic_DNA"/>
</dbReference>
<dbReference type="InterPro" id="IPR029062">
    <property type="entry name" value="Class_I_gatase-like"/>
</dbReference>
<reference evidence="2" key="3">
    <citation type="submission" date="2023-07" db="EMBL/GenBank/DDBJ databases">
        <title>The extreme plant-growth-promoting properties of Pantoea phytobeneficialis PF55 revealed by functional and genomic analysis.</title>
        <authorList>
            <person name="Nascimento F.X."/>
            <person name="Marcio R.J."/>
        </authorList>
    </citation>
    <scope>NUCLEOTIDE SEQUENCE</scope>
    <source>
        <strain evidence="2">PF55</strain>
    </source>
</reference>
<dbReference type="PIRSF" id="PIRSF006320">
    <property type="entry name" value="Elb2"/>
    <property type="match status" value="1"/>
</dbReference>
<evidence type="ECO:0000313" key="2">
    <source>
        <dbReference type="EMBL" id="MDO6409418.1"/>
    </source>
</evidence>
<dbReference type="SUPFAM" id="SSF52317">
    <property type="entry name" value="Class I glutamine amidotransferase-like"/>
    <property type="match status" value="1"/>
</dbReference>
<dbReference type="Proteomes" id="UP000424872">
    <property type="component" value="Plasmid pMSR2A"/>
</dbReference>
<keyword evidence="1 2" id="KW-0456">Lyase</keyword>
<gene>
    <name evidence="2" type="primary">elbB</name>
    <name evidence="3" type="ORF">CTZ24_20910</name>
    <name evidence="2" type="ORF">Q3404_22865</name>
</gene>
<dbReference type="InterPro" id="IPR026041">
    <property type="entry name" value="ElbB"/>
</dbReference>
<dbReference type="NCBIfam" id="NF008747">
    <property type="entry name" value="PRK11780.1"/>
    <property type="match status" value="1"/>
</dbReference>
<dbReference type="PANTHER" id="PTHR10224">
    <property type="entry name" value="ES1 PROTEIN HOMOLOG, MITOCHONDRIAL"/>
    <property type="match status" value="1"/>
</dbReference>
<dbReference type="Proteomes" id="UP001171299">
    <property type="component" value="Unassembled WGS sequence"/>
</dbReference>
<comment type="similarity">
    <text evidence="1">Belongs to the peptidase C56 family.</text>
</comment>
<name>A0AAP9H9B2_9GAMM</name>
<keyword evidence="5" id="KW-1185">Reference proteome</keyword>
<sequence>MSNKKVAVLLSGCGVFDGAEINEVVLTLLALENNGFSHQCFAPDIQQHHVIDHKKGDIPPEIRNVFTESARIVRGNIKPVTECNSEQFAAVIVPGGFGVAKNLSNFATGESEFRVEKNTLSALKQFAAENKPAGYMCIAPILIPSVYGPDVKITIGNDGEVIEFIKKAGCQHQIARYNEIVVDETRNVVTTPAYMLAQSIKEAKEGIDKLVEKVVSLL</sequence>
<dbReference type="PANTHER" id="PTHR10224:SF12">
    <property type="entry name" value="GLYOXALASE ELBB"/>
    <property type="match status" value="1"/>
</dbReference>
<dbReference type="Gene3D" id="3.40.50.880">
    <property type="match status" value="1"/>
</dbReference>
<dbReference type="GO" id="GO:0016829">
    <property type="term" value="F:lyase activity"/>
    <property type="evidence" value="ECO:0007669"/>
    <property type="project" value="UniProtKB-UniRule"/>
</dbReference>
<protein>
    <recommendedName>
        <fullName evidence="1">Glyoxalase</fullName>
    </recommendedName>
</protein>
<evidence type="ECO:0000256" key="1">
    <source>
        <dbReference type="PIRNR" id="PIRNR006320"/>
    </source>
</evidence>
<comment type="catalytic activity">
    <reaction evidence="1">
        <text>glyoxal + H2O = glycolate + H(+)</text>
        <dbReference type="Rhea" id="RHEA:51672"/>
        <dbReference type="ChEBI" id="CHEBI:15377"/>
        <dbReference type="ChEBI" id="CHEBI:15378"/>
        <dbReference type="ChEBI" id="CHEBI:29805"/>
        <dbReference type="ChEBI" id="CHEBI:34779"/>
    </reaction>
</comment>
<organism evidence="3 4">
    <name type="scientific">Pantoea phytobeneficialis</name>
    <dbReference type="NCBI Taxonomy" id="2052056"/>
    <lineage>
        <taxon>Bacteria</taxon>
        <taxon>Pseudomonadati</taxon>
        <taxon>Pseudomonadota</taxon>
        <taxon>Gammaproteobacteria</taxon>
        <taxon>Enterobacterales</taxon>
        <taxon>Erwiniaceae</taxon>
        <taxon>Pantoea</taxon>
    </lineage>
</organism>
<dbReference type="RefSeq" id="WP_208726188.1">
    <property type="nucleotide sequence ID" value="NZ_CP024637.1"/>
</dbReference>
<reference evidence="3" key="2">
    <citation type="journal article" date="2020" name="Environ. Microbiol.">
        <title>The extreme plant-growth-promoting properties of Pantoea phytobeneficialis MSR2 revealed by functional and genomic analysis.</title>
        <authorList>
            <person name="Nascimento F.X."/>
            <person name="Hernandez A.G."/>
            <person name="Glick B.R."/>
            <person name="Rossi M.J."/>
        </authorList>
    </citation>
    <scope>NUCLEOTIDE SEQUENCE</scope>
    <source>
        <strain evidence="3">MSR2</strain>
    </source>
</reference>
<accession>A0AAP9H9B2</accession>
<dbReference type="AlphaFoldDB" id="A0AAP9H9B2"/>
<proteinExistence type="inferred from homology"/>
<evidence type="ECO:0000313" key="4">
    <source>
        <dbReference type="Proteomes" id="UP000424872"/>
    </source>
</evidence>
<evidence type="ECO:0000313" key="5">
    <source>
        <dbReference type="Proteomes" id="UP001171299"/>
    </source>
</evidence>
<keyword evidence="3" id="KW-0614">Plasmid</keyword>
<reference evidence="4" key="1">
    <citation type="submission" date="2017-11" db="EMBL/GenBank/DDBJ databases">
        <title>Genome sequence of Pantoea sp. MSR2.</title>
        <authorList>
            <person name="Nascimento F.X."/>
        </authorList>
    </citation>
    <scope>NUCLEOTIDE SEQUENCE [LARGE SCALE GENOMIC DNA]</scope>
    <source>
        <strain evidence="4">MSR2</strain>
        <plasmid evidence="4">pmsr2a</plasmid>
    </source>
</reference>
<comment type="function">
    <text evidence="1">Displays glyoxalase activity, catalyzing the conversion of glyoxal to glycolate.</text>
</comment>
<geneLocation type="plasmid" evidence="4">
    <name>pmsr2a</name>
</geneLocation>
<dbReference type="EMBL" id="CP024637">
    <property type="protein sequence ID" value="QGR08932.1"/>
    <property type="molecule type" value="Genomic_DNA"/>
</dbReference>
<evidence type="ECO:0000313" key="3">
    <source>
        <dbReference type="EMBL" id="QGR08932.1"/>
    </source>
</evidence>
<dbReference type="KEGG" id="ppho:CTZ24_20910"/>
<geneLocation type="plasmid" evidence="3">
    <name>pMSR2A</name>
</geneLocation>